<organism evidence="1 2">
    <name type="scientific">Bacillus cereus</name>
    <dbReference type="NCBI Taxonomy" id="1396"/>
    <lineage>
        <taxon>Bacteria</taxon>
        <taxon>Bacillati</taxon>
        <taxon>Bacillota</taxon>
        <taxon>Bacilli</taxon>
        <taxon>Bacillales</taxon>
        <taxon>Bacillaceae</taxon>
        <taxon>Bacillus</taxon>
        <taxon>Bacillus cereus group</taxon>
    </lineage>
</organism>
<dbReference type="InterPro" id="IPR008767">
    <property type="entry name" value="Phage_SPP1_head-tail_adaptor"/>
</dbReference>
<dbReference type="AlphaFoldDB" id="A0A9X7CQU4"/>
<protein>
    <submittedName>
        <fullName evidence="1">Phage head-tail adapter protein</fullName>
    </submittedName>
</protein>
<accession>A0A9X7CQU4</accession>
<dbReference type="RefSeq" id="WP_098782360.1">
    <property type="nucleotide sequence ID" value="NZ_NULI01000033.1"/>
</dbReference>
<dbReference type="Gene3D" id="2.40.10.270">
    <property type="entry name" value="Bacteriophage SPP1 head-tail adaptor protein"/>
    <property type="match status" value="1"/>
</dbReference>
<evidence type="ECO:0000313" key="2">
    <source>
        <dbReference type="Proteomes" id="UP000224203"/>
    </source>
</evidence>
<reference evidence="1 2" key="1">
    <citation type="submission" date="2017-09" db="EMBL/GenBank/DDBJ databases">
        <title>Large-scale bioinformatics analysis of Bacillus genomes uncovers conserved roles of natural products in bacterial physiology.</title>
        <authorList>
            <consortium name="Agbiome Team Llc"/>
            <person name="Bleich R.M."/>
            <person name="Grubbs K.J."/>
            <person name="Santa Maria K.C."/>
            <person name="Allen S.E."/>
            <person name="Farag S."/>
            <person name="Shank E.A."/>
            <person name="Bowers A."/>
        </authorList>
    </citation>
    <scope>NUCLEOTIDE SEQUENCE [LARGE SCALE GENOMIC DNA]</scope>
    <source>
        <strain evidence="1 2">AFS041711</strain>
    </source>
</reference>
<dbReference type="Proteomes" id="UP000224203">
    <property type="component" value="Unassembled WGS sequence"/>
</dbReference>
<sequence>MYPTQDFIIQKPKRTPDGIGGYLETWSKFKTVQGYLDLVNGTNLSSLQNAFTEESTHLLIIPEYTDGITDEMRVLDSAGRFYSITYPDNPMGIGHHNELYLTYGGAVNG</sequence>
<evidence type="ECO:0000313" key="1">
    <source>
        <dbReference type="EMBL" id="PGS81634.1"/>
    </source>
</evidence>
<proteinExistence type="predicted"/>
<dbReference type="Pfam" id="PF05521">
    <property type="entry name" value="Phage_HCP"/>
    <property type="match status" value="1"/>
</dbReference>
<dbReference type="InterPro" id="IPR038666">
    <property type="entry name" value="SSP1_head-tail_sf"/>
</dbReference>
<gene>
    <name evidence="1" type="ORF">COC69_05750</name>
</gene>
<name>A0A9X7CQU4_BACCE</name>
<dbReference type="EMBL" id="NULI01000033">
    <property type="protein sequence ID" value="PGS81634.1"/>
    <property type="molecule type" value="Genomic_DNA"/>
</dbReference>
<comment type="caution">
    <text evidence="1">The sequence shown here is derived from an EMBL/GenBank/DDBJ whole genome shotgun (WGS) entry which is preliminary data.</text>
</comment>